<feature type="transmembrane region" description="Helical" evidence="20">
    <location>
        <begin position="277"/>
        <end position="298"/>
    </location>
</feature>
<dbReference type="GO" id="GO:0008270">
    <property type="term" value="F:zinc ion binding"/>
    <property type="evidence" value="ECO:0007669"/>
    <property type="project" value="InterPro"/>
</dbReference>
<keyword evidence="6" id="KW-1003">Cell membrane</keyword>
<evidence type="ECO:0000256" key="12">
    <source>
        <dbReference type="ARBA" id="ARBA00022833"/>
    </source>
</evidence>
<dbReference type="GO" id="GO:0046982">
    <property type="term" value="F:protein heterodimerization activity"/>
    <property type="evidence" value="ECO:0007669"/>
    <property type="project" value="InterPro"/>
</dbReference>
<dbReference type="OrthoDB" id="9942446at2759"/>
<evidence type="ECO:0000313" key="23">
    <source>
        <dbReference type="Proteomes" id="UP000261540"/>
    </source>
</evidence>
<protein>
    <submittedName>
        <fullName evidence="22">Junctional adhesion molecule 3a</fullName>
    </submittedName>
</protein>
<dbReference type="Gene3D" id="2.60.40.10">
    <property type="entry name" value="Immunoglobulins"/>
    <property type="match status" value="2"/>
</dbReference>
<keyword evidence="7" id="KW-0645">Protease</keyword>
<dbReference type="InterPro" id="IPR007110">
    <property type="entry name" value="Ig-like_dom"/>
</dbReference>
<dbReference type="GO" id="GO:0044291">
    <property type="term" value="C:cell-cell contact zone"/>
    <property type="evidence" value="ECO:0007669"/>
    <property type="project" value="TreeGrafter"/>
</dbReference>
<comment type="cofactor">
    <cofactor evidence="1">
        <name>Zn(2+)</name>
        <dbReference type="ChEBI" id="CHEBI:29105"/>
    </cofactor>
</comment>
<keyword evidence="14 20" id="KW-1133">Transmembrane helix</keyword>
<feature type="transmembrane region" description="Helical" evidence="20">
    <location>
        <begin position="46"/>
        <end position="65"/>
    </location>
</feature>
<evidence type="ECO:0000256" key="8">
    <source>
        <dbReference type="ARBA" id="ARBA00022692"/>
    </source>
</evidence>
<evidence type="ECO:0000256" key="19">
    <source>
        <dbReference type="ARBA" id="ARBA00023319"/>
    </source>
</evidence>
<evidence type="ECO:0000256" key="13">
    <source>
        <dbReference type="ARBA" id="ARBA00022949"/>
    </source>
</evidence>
<dbReference type="InterPro" id="IPR003599">
    <property type="entry name" value="Ig_sub"/>
</dbReference>
<dbReference type="AlphaFoldDB" id="A0A3B3RJA1"/>
<dbReference type="InterPro" id="IPR042974">
    <property type="entry name" value="JAM-C"/>
</dbReference>
<dbReference type="GeneTree" id="ENSGT00940000156937"/>
<dbReference type="GO" id="GO:0098632">
    <property type="term" value="F:cell-cell adhesion mediator activity"/>
    <property type="evidence" value="ECO:0007669"/>
    <property type="project" value="TreeGrafter"/>
</dbReference>
<dbReference type="GO" id="GO:0005886">
    <property type="term" value="C:plasma membrane"/>
    <property type="evidence" value="ECO:0007669"/>
    <property type="project" value="UniProtKB-SubCell"/>
</dbReference>
<organism evidence="22 23">
    <name type="scientific">Paramormyrops kingsleyae</name>
    <dbReference type="NCBI Taxonomy" id="1676925"/>
    <lineage>
        <taxon>Eukaryota</taxon>
        <taxon>Metazoa</taxon>
        <taxon>Chordata</taxon>
        <taxon>Craniata</taxon>
        <taxon>Vertebrata</taxon>
        <taxon>Euteleostomi</taxon>
        <taxon>Actinopterygii</taxon>
        <taxon>Neopterygii</taxon>
        <taxon>Teleostei</taxon>
        <taxon>Osteoglossocephala</taxon>
        <taxon>Osteoglossomorpha</taxon>
        <taxon>Osteoglossiformes</taxon>
        <taxon>Mormyridae</taxon>
        <taxon>Paramormyrops</taxon>
    </lineage>
</organism>
<dbReference type="Pfam" id="PF07686">
    <property type="entry name" value="V-set"/>
    <property type="match status" value="1"/>
</dbReference>
<keyword evidence="5" id="KW-0796">Tight junction</keyword>
<dbReference type="STRING" id="1676925.ENSPKIP00000018702"/>
<keyword evidence="10" id="KW-0732">Signal</keyword>
<dbReference type="GO" id="GO:0031012">
    <property type="term" value="C:extracellular matrix"/>
    <property type="evidence" value="ECO:0007669"/>
    <property type="project" value="InterPro"/>
</dbReference>
<dbReference type="GO" id="GO:0004222">
    <property type="term" value="F:metalloendopeptidase activity"/>
    <property type="evidence" value="ECO:0007669"/>
    <property type="project" value="InterPro"/>
</dbReference>
<keyword evidence="15" id="KW-0482">Metalloprotease</keyword>
<dbReference type="InterPro" id="IPR013106">
    <property type="entry name" value="Ig_V-set"/>
</dbReference>
<evidence type="ECO:0000256" key="9">
    <source>
        <dbReference type="ARBA" id="ARBA00022723"/>
    </source>
</evidence>
<sequence length="341" mass="38428">MHCKGTWPCRTADTLASSPQPQTAATCAYYPRNKAIISSKMAMRRLVSAVILFSVHLITTFAVILRTTSSSLWANEYESTELSCLIESISTNNPRIEWKKITNGKPSYIYFEKHISRDLENRAYLKEPATLVITNVTRSDTAQYRCEVTAHMDQRTFDEVLIDLVVRVRPVGPRCGVPRAVPVGRPVDLRCSEGEGFPKSRYHWFRNQEEIPLDPRSSPRFLNSSYTLNRETGKLSFREVRKEDSAEYHCVARNEAGHAECAAQTMEVYEVSLVGKVLGALLLVGALLVVTLGFCYAYKGGYFVQRSEARDNYKASESKDAVDCITPEDEGGFRHKSSFII</sequence>
<dbReference type="GO" id="GO:0098636">
    <property type="term" value="C:protein complex involved in cell adhesion"/>
    <property type="evidence" value="ECO:0007669"/>
    <property type="project" value="TreeGrafter"/>
</dbReference>
<evidence type="ECO:0000256" key="17">
    <source>
        <dbReference type="ARBA" id="ARBA00023145"/>
    </source>
</evidence>
<dbReference type="PROSITE" id="PS00546">
    <property type="entry name" value="CYSTEINE_SWITCH"/>
    <property type="match status" value="1"/>
</dbReference>
<comment type="subcellular location">
    <subcellularLocation>
        <location evidence="3">Cell junction</location>
        <location evidence="3">Tight junction</location>
    </subcellularLocation>
    <subcellularLocation>
        <location evidence="2">Cell membrane</location>
        <topology evidence="2">Single-pass type I membrane protein</topology>
    </subcellularLocation>
</comment>
<evidence type="ECO:0000256" key="5">
    <source>
        <dbReference type="ARBA" id="ARBA00022427"/>
    </source>
</evidence>
<feature type="domain" description="Ig-like" evidence="21">
    <location>
        <begin position="59"/>
        <end position="158"/>
    </location>
</feature>
<keyword evidence="9" id="KW-0479">Metal-binding</keyword>
<dbReference type="InterPro" id="IPR003598">
    <property type="entry name" value="Ig_sub2"/>
</dbReference>
<keyword evidence="23" id="KW-1185">Reference proteome</keyword>
<dbReference type="PROSITE" id="PS50835">
    <property type="entry name" value="IG_LIKE"/>
    <property type="match status" value="2"/>
</dbReference>
<dbReference type="GO" id="GO:0005178">
    <property type="term" value="F:integrin binding"/>
    <property type="evidence" value="ECO:0007669"/>
    <property type="project" value="TreeGrafter"/>
</dbReference>
<keyword evidence="18" id="KW-1015">Disulfide bond</keyword>
<keyword evidence="12" id="KW-0862">Zinc</keyword>
<keyword evidence="8 20" id="KW-0812">Transmembrane</keyword>
<dbReference type="PANTHER" id="PTHR44598">
    <property type="entry name" value="JUNCTIONAL ADHESION MOLECULE C"/>
    <property type="match status" value="1"/>
</dbReference>
<evidence type="ECO:0000256" key="3">
    <source>
        <dbReference type="ARBA" id="ARBA00004435"/>
    </source>
</evidence>
<evidence type="ECO:0000256" key="6">
    <source>
        <dbReference type="ARBA" id="ARBA00022475"/>
    </source>
</evidence>
<evidence type="ECO:0000256" key="16">
    <source>
        <dbReference type="ARBA" id="ARBA00023136"/>
    </source>
</evidence>
<dbReference type="GO" id="GO:0016477">
    <property type="term" value="P:cell migration"/>
    <property type="evidence" value="ECO:0007669"/>
    <property type="project" value="TreeGrafter"/>
</dbReference>
<evidence type="ECO:0000256" key="11">
    <source>
        <dbReference type="ARBA" id="ARBA00022801"/>
    </source>
</evidence>
<evidence type="ECO:0000256" key="14">
    <source>
        <dbReference type="ARBA" id="ARBA00022989"/>
    </source>
</evidence>
<accession>A0A3B3RJA1</accession>
<keyword evidence="11" id="KW-0378">Hydrolase</keyword>
<dbReference type="InterPro" id="IPR013783">
    <property type="entry name" value="Ig-like_fold"/>
</dbReference>
<dbReference type="GO" id="GO:0005923">
    <property type="term" value="C:bicellular tight junction"/>
    <property type="evidence" value="ECO:0007669"/>
    <property type="project" value="UniProtKB-SubCell"/>
</dbReference>
<keyword evidence="16 20" id="KW-0472">Membrane</keyword>
<dbReference type="Pfam" id="PF13927">
    <property type="entry name" value="Ig_3"/>
    <property type="match status" value="1"/>
</dbReference>
<reference evidence="22" key="2">
    <citation type="submission" date="2025-09" db="UniProtKB">
        <authorList>
            <consortium name="Ensembl"/>
        </authorList>
    </citation>
    <scope>IDENTIFICATION</scope>
</reference>
<dbReference type="Ensembl" id="ENSPKIT00000035533.1">
    <property type="protein sequence ID" value="ENSPKIP00000018702.1"/>
    <property type="gene ID" value="ENSPKIG00000004176.1"/>
</dbReference>
<evidence type="ECO:0000256" key="1">
    <source>
        <dbReference type="ARBA" id="ARBA00001947"/>
    </source>
</evidence>
<evidence type="ECO:0000256" key="2">
    <source>
        <dbReference type="ARBA" id="ARBA00004251"/>
    </source>
</evidence>
<evidence type="ECO:0000256" key="4">
    <source>
        <dbReference type="ARBA" id="ARBA00008637"/>
    </source>
</evidence>
<dbReference type="GO" id="GO:0006508">
    <property type="term" value="P:proteolysis"/>
    <property type="evidence" value="ECO:0007669"/>
    <property type="project" value="UniProtKB-KW"/>
</dbReference>
<evidence type="ECO:0000256" key="20">
    <source>
        <dbReference type="SAM" id="Phobius"/>
    </source>
</evidence>
<dbReference type="Proteomes" id="UP000261540">
    <property type="component" value="Unplaced"/>
</dbReference>
<evidence type="ECO:0000256" key="10">
    <source>
        <dbReference type="ARBA" id="ARBA00022729"/>
    </source>
</evidence>
<dbReference type="SUPFAM" id="SSF48726">
    <property type="entry name" value="Immunoglobulin"/>
    <property type="match status" value="2"/>
</dbReference>
<dbReference type="InterPro" id="IPR036179">
    <property type="entry name" value="Ig-like_dom_sf"/>
</dbReference>
<proteinExistence type="inferred from homology"/>
<evidence type="ECO:0000256" key="18">
    <source>
        <dbReference type="ARBA" id="ARBA00023157"/>
    </source>
</evidence>
<dbReference type="FunFam" id="2.60.40.10:FF:000342">
    <property type="entry name" value="Junctional adhesion molecule A"/>
    <property type="match status" value="1"/>
</dbReference>
<dbReference type="GO" id="GO:0042803">
    <property type="term" value="F:protein homodimerization activity"/>
    <property type="evidence" value="ECO:0007669"/>
    <property type="project" value="InterPro"/>
</dbReference>
<dbReference type="KEGG" id="pki:111851314"/>
<evidence type="ECO:0000313" key="22">
    <source>
        <dbReference type="Ensembl" id="ENSPKIP00000018702.1"/>
    </source>
</evidence>
<reference evidence="22" key="1">
    <citation type="submission" date="2025-08" db="UniProtKB">
        <authorList>
            <consortium name="Ensembl"/>
        </authorList>
    </citation>
    <scope>IDENTIFICATION</scope>
</reference>
<feature type="domain" description="Ig-like" evidence="21">
    <location>
        <begin position="173"/>
        <end position="267"/>
    </location>
</feature>
<keyword evidence="13" id="KW-0965">Cell junction</keyword>
<dbReference type="SMART" id="SM00409">
    <property type="entry name" value="IG"/>
    <property type="match status" value="2"/>
</dbReference>
<keyword evidence="17" id="KW-0865">Zymogen</keyword>
<dbReference type="InterPro" id="IPR021158">
    <property type="entry name" value="Pept_M10A_Zn_BS"/>
</dbReference>
<evidence type="ECO:0000256" key="7">
    <source>
        <dbReference type="ARBA" id="ARBA00022670"/>
    </source>
</evidence>
<evidence type="ECO:0000256" key="15">
    <source>
        <dbReference type="ARBA" id="ARBA00023049"/>
    </source>
</evidence>
<comment type="similarity">
    <text evidence="4">Belongs to the immunoglobulin superfamily.</text>
</comment>
<dbReference type="PANTHER" id="PTHR44598:SF1">
    <property type="entry name" value="JUNCTIONAL ADHESION MOLECULE 3A"/>
    <property type="match status" value="1"/>
</dbReference>
<dbReference type="SMART" id="SM00408">
    <property type="entry name" value="IGc2"/>
    <property type="match status" value="2"/>
</dbReference>
<keyword evidence="19" id="KW-0393">Immunoglobulin domain</keyword>
<evidence type="ECO:0000259" key="21">
    <source>
        <dbReference type="PROSITE" id="PS50835"/>
    </source>
</evidence>
<name>A0A3B3RJA1_9TELE</name>